<comment type="pathway">
    <text evidence="3">Metabolic intermediate biosynthesis; chorismate biosynthesis; chorismate from D-erythrose 4-phosphate and phosphoenolpyruvate: step 1/7.</text>
</comment>
<comment type="catalytic activity">
    <reaction evidence="3">
        <text>D-erythrose 4-phosphate + phosphoenolpyruvate + H2O = 7-phospho-2-dehydro-3-deoxy-D-arabino-heptonate + phosphate</text>
        <dbReference type="Rhea" id="RHEA:14717"/>
        <dbReference type="ChEBI" id="CHEBI:15377"/>
        <dbReference type="ChEBI" id="CHEBI:16897"/>
        <dbReference type="ChEBI" id="CHEBI:43474"/>
        <dbReference type="ChEBI" id="CHEBI:58394"/>
        <dbReference type="ChEBI" id="CHEBI:58702"/>
        <dbReference type="EC" id="2.5.1.54"/>
    </reaction>
</comment>
<name>A0ABV0B1T2_9ACTN</name>
<keyword evidence="3" id="KW-0057">Aromatic amino acid biosynthesis</keyword>
<dbReference type="SUPFAM" id="SSF51569">
    <property type="entry name" value="Aldolase"/>
    <property type="match status" value="1"/>
</dbReference>
<keyword evidence="5" id="KW-1185">Reference proteome</keyword>
<reference evidence="4 5" key="1">
    <citation type="submission" date="2024-05" db="EMBL/GenBank/DDBJ databases">
        <title>Microbispora sp.ZYX-F-249.</title>
        <authorList>
            <person name="Xie H."/>
        </authorList>
    </citation>
    <scope>NUCLEOTIDE SEQUENCE [LARGE SCALE GENOMIC DNA]</scope>
    <source>
        <strain evidence="4 5">ZYX-F-249</strain>
    </source>
</reference>
<dbReference type="EC" id="2.5.1.54" evidence="3"/>
<dbReference type="Pfam" id="PF01474">
    <property type="entry name" value="DAHP_synth_2"/>
    <property type="match status" value="1"/>
</dbReference>
<accession>A0ABV0B1T2</accession>
<proteinExistence type="inferred from homology"/>
<protein>
    <recommendedName>
        <fullName evidence="3">Phospho-2-dehydro-3-deoxyheptonate aldolase</fullName>
        <ecNumber evidence="3">2.5.1.54</ecNumber>
    </recommendedName>
</protein>
<gene>
    <name evidence="4" type="ORF">AAH991_34760</name>
</gene>
<dbReference type="NCBIfam" id="TIGR01358">
    <property type="entry name" value="DAHP_synth_II"/>
    <property type="match status" value="1"/>
</dbReference>
<evidence type="ECO:0000256" key="1">
    <source>
        <dbReference type="ARBA" id="ARBA00008911"/>
    </source>
</evidence>
<dbReference type="InterPro" id="IPR013785">
    <property type="entry name" value="Aldolase_TIM"/>
</dbReference>
<dbReference type="GO" id="GO:0003849">
    <property type="term" value="F:3-deoxy-7-phosphoheptulonate synthase activity"/>
    <property type="evidence" value="ECO:0007669"/>
    <property type="project" value="UniProtKB-EC"/>
</dbReference>
<evidence type="ECO:0000256" key="2">
    <source>
        <dbReference type="ARBA" id="ARBA00022679"/>
    </source>
</evidence>
<comment type="caution">
    <text evidence="4">The sequence shown here is derived from an EMBL/GenBank/DDBJ whole genome shotgun (WGS) entry which is preliminary data.</text>
</comment>
<sequence>MTNSELLVSWRDAPATHQPEWPDLAALGHVLARLAAAPGLVTPSACDSLRSRLAAVADGEAFALQGGDCAETFDGVTPDAIRNKTKTLLQMAVILTYATARPVVKIGRMAGQYAKPRSSPSEARDGVTLPVYLGDAVNGFAFDPAARVPDPARLWRMYEASRSTLDIVAGHARDGYAGLDQLHRWNRDFVASSPAGARYEELAYKIDHALRFMGACGVQLDELRSAEIFASHEGLLLDYEDALTRVDPGSGLRYATSGHMLWIGERTRALDSAHVAYFRSIANPIGVKLGPTTTPAEVRAYVDILDPERQPGRLTFITRMGARRIRDRLPELVRAARETGGRPAWISDPMHGNTFLAPSGHKTRHLADILDEVRGFFEVHRALGTHPGGIHVEFTGEDVTECIGGGTGIQADDLHHRYESTCDPRLNRSQALDLAFEIAELL</sequence>
<dbReference type="InterPro" id="IPR002480">
    <property type="entry name" value="DAHP_synth_2"/>
</dbReference>
<evidence type="ECO:0000256" key="3">
    <source>
        <dbReference type="RuleBase" id="RU363071"/>
    </source>
</evidence>
<evidence type="ECO:0000313" key="4">
    <source>
        <dbReference type="EMBL" id="MEN3540316.1"/>
    </source>
</evidence>
<dbReference type="PANTHER" id="PTHR21337:SF0">
    <property type="entry name" value="PHOSPHO-2-DEHYDRO-3-DEOXYHEPTONATE ALDOLASE"/>
    <property type="match status" value="1"/>
</dbReference>
<dbReference type="RefSeq" id="WP_346230173.1">
    <property type="nucleotide sequence ID" value="NZ_JBDJAW010000047.1"/>
</dbReference>
<comment type="similarity">
    <text evidence="1 3">Belongs to the class-II DAHP synthase family.</text>
</comment>
<evidence type="ECO:0000313" key="5">
    <source>
        <dbReference type="Proteomes" id="UP001447516"/>
    </source>
</evidence>
<keyword evidence="2 3" id="KW-0808">Transferase</keyword>
<dbReference type="PANTHER" id="PTHR21337">
    <property type="entry name" value="PHOSPHO-2-DEHYDRO-3-DEOXYHEPTONATE ALDOLASE 1, 2"/>
    <property type="match status" value="1"/>
</dbReference>
<dbReference type="Proteomes" id="UP001447516">
    <property type="component" value="Unassembled WGS sequence"/>
</dbReference>
<organism evidence="4 5">
    <name type="scientific">Microbispora maris</name>
    <dbReference type="NCBI Taxonomy" id="3144104"/>
    <lineage>
        <taxon>Bacteria</taxon>
        <taxon>Bacillati</taxon>
        <taxon>Actinomycetota</taxon>
        <taxon>Actinomycetes</taxon>
        <taxon>Streptosporangiales</taxon>
        <taxon>Streptosporangiaceae</taxon>
        <taxon>Microbispora</taxon>
    </lineage>
</organism>
<dbReference type="Gene3D" id="3.20.20.70">
    <property type="entry name" value="Aldolase class I"/>
    <property type="match status" value="1"/>
</dbReference>
<keyword evidence="3" id="KW-0028">Amino-acid biosynthesis</keyword>
<dbReference type="EMBL" id="JBDJAW010000047">
    <property type="protein sequence ID" value="MEN3540316.1"/>
    <property type="molecule type" value="Genomic_DNA"/>
</dbReference>